<protein>
    <submittedName>
        <fullName evidence="1">Uncharacterized protein</fullName>
    </submittedName>
</protein>
<dbReference type="SUPFAM" id="SSF52047">
    <property type="entry name" value="RNI-like"/>
    <property type="match status" value="1"/>
</dbReference>
<reference evidence="1" key="1">
    <citation type="submission" date="2019-07" db="EMBL/GenBank/DDBJ databases">
        <authorList>
            <person name="Palmer J.M."/>
        </authorList>
    </citation>
    <scope>NUCLEOTIDE SEQUENCE</scope>
    <source>
        <strain evidence="1">PC9</strain>
    </source>
</reference>
<keyword evidence="2" id="KW-1185">Reference proteome</keyword>
<dbReference type="Gene3D" id="3.80.10.10">
    <property type="entry name" value="Ribonuclease Inhibitor"/>
    <property type="match status" value="1"/>
</dbReference>
<proteinExistence type="predicted"/>
<evidence type="ECO:0000313" key="1">
    <source>
        <dbReference type="EMBL" id="KAF7422868.1"/>
    </source>
</evidence>
<dbReference type="AlphaFoldDB" id="A0A8H6ZPU6"/>
<accession>A0A8H6ZPU6</accession>
<comment type="caution">
    <text evidence="1">The sequence shown here is derived from an EMBL/GenBank/DDBJ whole genome shotgun (WGS) entry which is preliminary data.</text>
</comment>
<dbReference type="EMBL" id="JACETU010000008">
    <property type="protein sequence ID" value="KAF7422868.1"/>
    <property type="molecule type" value="Genomic_DNA"/>
</dbReference>
<sequence length="501" mass="55468">MPSAKFPLIDPQNPLYCPAVSPSSYLSHLRGNQGSFGDQRTLSRSFARLLVQALDAMPSVSEKLSSGSLYAHLPPLWEYDDESTLTVCDSDMDSLARNPHKSRPSKRKRLCDDSGTFLELKGPSKYARSCASVHDSSFEVGLTRDKLRYSSLVSSPPEIASEDTRSEGDRLRARIRILEGPVAFCVAGIQTICVYIDALRGPVTGTETPRGIKLFIEHLDSLMPGIRLKDRIYALSELSHQGILDFLGNHGLLTYRILDTFRMSEIRFLSLDKSLARENGLNLGSYDTLSVLGKPDAFLFLSELSLNGAQLRDIDILNVHHLPRLSSLFLEETGVGNETIFHLTALKRTLAFLSLSRNPAIDDDSVPALLVLTKLEYLCLVGTGVRMPGLRRFANAIWEDDRTIRIDCPAECEKYISRVHTKYLTCPAPPLVVAPEVCGQLSAGALKRNLAAHAIANPTIFAGGNKQEMMIRLKDILEMRRSDLLVRDLILGVDEDGDVED</sequence>
<dbReference type="OrthoDB" id="120976at2759"/>
<evidence type="ECO:0000313" key="2">
    <source>
        <dbReference type="Proteomes" id="UP000623687"/>
    </source>
</evidence>
<dbReference type="InterPro" id="IPR032675">
    <property type="entry name" value="LRR_dom_sf"/>
</dbReference>
<dbReference type="GeneID" id="59380850"/>
<gene>
    <name evidence="1" type="ORF">PC9H_011032</name>
</gene>
<name>A0A8H6ZPU6_PLEOS</name>
<dbReference type="VEuPathDB" id="FungiDB:PC9H_011032"/>
<dbReference type="RefSeq" id="XP_036627900.1">
    <property type="nucleotide sequence ID" value="XM_036780517.1"/>
</dbReference>
<dbReference type="Proteomes" id="UP000623687">
    <property type="component" value="Unassembled WGS sequence"/>
</dbReference>
<organism evidence="1 2">
    <name type="scientific">Pleurotus ostreatus</name>
    <name type="common">Oyster mushroom</name>
    <name type="synonym">White-rot fungus</name>
    <dbReference type="NCBI Taxonomy" id="5322"/>
    <lineage>
        <taxon>Eukaryota</taxon>
        <taxon>Fungi</taxon>
        <taxon>Dikarya</taxon>
        <taxon>Basidiomycota</taxon>
        <taxon>Agaricomycotina</taxon>
        <taxon>Agaricomycetes</taxon>
        <taxon>Agaricomycetidae</taxon>
        <taxon>Agaricales</taxon>
        <taxon>Pleurotineae</taxon>
        <taxon>Pleurotaceae</taxon>
        <taxon>Pleurotus</taxon>
    </lineage>
</organism>